<dbReference type="InterPro" id="IPR000010">
    <property type="entry name" value="Cystatin_dom"/>
</dbReference>
<sequence>MPLPGGHSDPCKEITPTIQKIADEIKPSLEEKVGRQNFLDYTVLEYRQQVVAGMIYHFKIQISPSECVNAKVFQPLPHEQKGPQLQAWSLNSLEEPLDLL</sequence>
<accession>A0A9K3L6N2</accession>
<evidence type="ECO:0000313" key="4">
    <source>
        <dbReference type="EMBL" id="KAG7356064.1"/>
    </source>
</evidence>
<reference evidence="4" key="1">
    <citation type="journal article" date="2021" name="Sci. Rep.">
        <title>Diploid genomic architecture of Nitzschia inconspicua, an elite biomass production diatom.</title>
        <authorList>
            <person name="Oliver A."/>
            <person name="Podell S."/>
            <person name="Pinowska A."/>
            <person name="Traller J.C."/>
            <person name="Smith S.R."/>
            <person name="McClure R."/>
            <person name="Beliaev A."/>
            <person name="Bohutskyi P."/>
            <person name="Hill E.A."/>
            <person name="Rabines A."/>
            <person name="Zheng H."/>
            <person name="Allen L.Z."/>
            <person name="Kuo A."/>
            <person name="Grigoriev I.V."/>
            <person name="Allen A.E."/>
            <person name="Hazlebeck D."/>
            <person name="Allen E.E."/>
        </authorList>
    </citation>
    <scope>NUCLEOTIDE SEQUENCE</scope>
    <source>
        <strain evidence="4">Hildebrandi</strain>
    </source>
</reference>
<evidence type="ECO:0000256" key="2">
    <source>
        <dbReference type="ARBA" id="ARBA00022690"/>
    </source>
</evidence>
<dbReference type="InterPro" id="IPR001713">
    <property type="entry name" value="Prot_inh_stefin"/>
</dbReference>
<dbReference type="PROSITE" id="PS00287">
    <property type="entry name" value="CYSTATIN"/>
    <property type="match status" value="1"/>
</dbReference>
<comment type="caution">
    <text evidence="4">The sequence shown here is derived from an EMBL/GenBank/DDBJ whole genome shotgun (WGS) entry which is preliminary data.</text>
</comment>
<evidence type="ECO:0000313" key="5">
    <source>
        <dbReference type="EMBL" id="KAG7361108.1"/>
    </source>
</evidence>
<dbReference type="Proteomes" id="UP000693970">
    <property type="component" value="Unassembled WGS sequence"/>
</dbReference>
<dbReference type="OrthoDB" id="2429551at2759"/>
<feature type="domain" description="Cystatin" evidence="3">
    <location>
        <begin position="8"/>
        <end position="82"/>
    </location>
</feature>
<dbReference type="EMBL" id="JAGRRH010000013">
    <property type="protein sequence ID" value="KAG7361108.1"/>
    <property type="molecule type" value="Genomic_DNA"/>
</dbReference>
<gene>
    <name evidence="4" type="ORF">IV203_000750</name>
    <name evidence="5" type="ORF">IV203_036208</name>
</gene>
<dbReference type="PANTHER" id="PTHR11414:SF20">
    <property type="entry name" value="CYSTATIN-A"/>
    <property type="match status" value="1"/>
</dbReference>
<dbReference type="PANTHER" id="PTHR11414">
    <property type="entry name" value="CYSTATIN FAMILY MEMBER"/>
    <property type="match status" value="1"/>
</dbReference>
<protein>
    <submittedName>
        <fullName evidence="4">Cystatin domain containing protein</fullName>
    </submittedName>
</protein>
<reference evidence="4" key="2">
    <citation type="submission" date="2021-04" db="EMBL/GenBank/DDBJ databases">
        <authorList>
            <person name="Podell S."/>
        </authorList>
    </citation>
    <scope>NUCLEOTIDE SEQUENCE</scope>
    <source>
        <strain evidence="4">Hildebrandi</strain>
    </source>
</reference>
<proteinExistence type="inferred from homology"/>
<dbReference type="EMBL" id="JAGRRH010000015">
    <property type="protein sequence ID" value="KAG7356064.1"/>
    <property type="molecule type" value="Genomic_DNA"/>
</dbReference>
<dbReference type="CDD" id="cd00042">
    <property type="entry name" value="CY"/>
    <property type="match status" value="1"/>
</dbReference>
<comment type="similarity">
    <text evidence="1">Belongs to the cystatin family.</text>
</comment>
<evidence type="ECO:0000259" key="3">
    <source>
        <dbReference type="Pfam" id="PF00031"/>
    </source>
</evidence>
<dbReference type="AlphaFoldDB" id="A0A9K3L6N2"/>
<dbReference type="InterPro" id="IPR018073">
    <property type="entry name" value="Prot_inh_cystat_CS"/>
</dbReference>
<organism evidence="4 6">
    <name type="scientific">Nitzschia inconspicua</name>
    <dbReference type="NCBI Taxonomy" id="303405"/>
    <lineage>
        <taxon>Eukaryota</taxon>
        <taxon>Sar</taxon>
        <taxon>Stramenopiles</taxon>
        <taxon>Ochrophyta</taxon>
        <taxon>Bacillariophyta</taxon>
        <taxon>Bacillariophyceae</taxon>
        <taxon>Bacillariophycidae</taxon>
        <taxon>Bacillariales</taxon>
        <taxon>Bacillariaceae</taxon>
        <taxon>Nitzschia</taxon>
    </lineage>
</organism>
<dbReference type="GO" id="GO:0004869">
    <property type="term" value="F:cysteine-type endopeptidase inhibitor activity"/>
    <property type="evidence" value="ECO:0007669"/>
    <property type="project" value="InterPro"/>
</dbReference>
<keyword evidence="6" id="KW-1185">Reference proteome</keyword>
<dbReference type="Pfam" id="PF00031">
    <property type="entry name" value="Cystatin"/>
    <property type="match status" value="1"/>
</dbReference>
<evidence type="ECO:0000313" key="6">
    <source>
        <dbReference type="Proteomes" id="UP000693970"/>
    </source>
</evidence>
<keyword evidence="2" id="KW-0646">Protease inhibitor</keyword>
<dbReference type="GO" id="GO:0005829">
    <property type="term" value="C:cytosol"/>
    <property type="evidence" value="ECO:0007669"/>
    <property type="project" value="TreeGrafter"/>
</dbReference>
<evidence type="ECO:0000256" key="1">
    <source>
        <dbReference type="ARBA" id="ARBA00009403"/>
    </source>
</evidence>
<name>A0A9K3L6N2_9STRA</name>